<organism evidence="4 5">
    <name type="scientific">Hymenobacter caeli</name>
    <dbReference type="NCBI Taxonomy" id="2735894"/>
    <lineage>
        <taxon>Bacteria</taxon>
        <taxon>Pseudomonadati</taxon>
        <taxon>Bacteroidota</taxon>
        <taxon>Cytophagia</taxon>
        <taxon>Cytophagales</taxon>
        <taxon>Hymenobacteraceae</taxon>
        <taxon>Hymenobacter</taxon>
    </lineage>
</organism>
<evidence type="ECO:0000256" key="1">
    <source>
        <dbReference type="ARBA" id="ARBA00022679"/>
    </source>
</evidence>
<keyword evidence="2" id="KW-0012">Acyltransferase</keyword>
<gene>
    <name evidence="4" type="ORF">HNP98_000232</name>
</gene>
<dbReference type="RefSeq" id="WP_246274905.1">
    <property type="nucleotide sequence ID" value="NZ_JABSNP010000001.1"/>
</dbReference>
<dbReference type="PANTHER" id="PTHR43877:SF1">
    <property type="entry name" value="ACETYLTRANSFERASE"/>
    <property type="match status" value="1"/>
</dbReference>
<dbReference type="InterPro" id="IPR000182">
    <property type="entry name" value="GNAT_dom"/>
</dbReference>
<sequence>MLSRRMTTSPAPPRIVPATLRDIPTIIQLAEGTWEPTYRFILSREQMEYMYRVIYTPAALKRQMAEQQHLFLLAYVDGQPAGYASFGPQPPTAPTEAAPTEYKLHKIYVLPTQQGQGLGLHLIEAVEDAARRAGAHTLDLNVNRYNPAISFYERRGFVRQREENVPIGPYFMNDYVMRKTL</sequence>
<dbReference type="CDD" id="cd04301">
    <property type="entry name" value="NAT_SF"/>
    <property type="match status" value="1"/>
</dbReference>
<reference evidence="4 5" key="1">
    <citation type="submission" date="2020-05" db="EMBL/GenBank/DDBJ databases">
        <title>Genomic Encyclopedia of Type Strains, Phase IV (KMG-V): Genome sequencing to study the core and pangenomes of soil and plant-associated prokaryotes.</title>
        <authorList>
            <person name="Whitman W."/>
        </authorList>
    </citation>
    <scope>NUCLEOTIDE SEQUENCE [LARGE SCALE GENOMIC DNA]</scope>
    <source>
        <strain evidence="4 5">9A</strain>
    </source>
</reference>
<keyword evidence="1" id="KW-0808">Transferase</keyword>
<dbReference type="Proteomes" id="UP000779507">
    <property type="component" value="Unassembled WGS sequence"/>
</dbReference>
<dbReference type="EMBL" id="JABSNP010000001">
    <property type="protein sequence ID" value="NRT17429.1"/>
    <property type="molecule type" value="Genomic_DNA"/>
</dbReference>
<dbReference type="PANTHER" id="PTHR43877">
    <property type="entry name" value="AMINOALKYLPHOSPHONATE N-ACETYLTRANSFERASE-RELATED-RELATED"/>
    <property type="match status" value="1"/>
</dbReference>
<dbReference type="Gene3D" id="3.40.630.30">
    <property type="match status" value="1"/>
</dbReference>
<dbReference type="SUPFAM" id="SSF55729">
    <property type="entry name" value="Acyl-CoA N-acyltransferases (Nat)"/>
    <property type="match status" value="1"/>
</dbReference>
<protein>
    <submittedName>
        <fullName evidence="4">GNAT superfamily N-acetyltransferase</fullName>
    </submittedName>
</protein>
<proteinExistence type="predicted"/>
<dbReference type="InterPro" id="IPR050832">
    <property type="entry name" value="Bact_Acetyltransf"/>
</dbReference>
<dbReference type="InterPro" id="IPR016181">
    <property type="entry name" value="Acyl_CoA_acyltransferase"/>
</dbReference>
<dbReference type="Pfam" id="PF00583">
    <property type="entry name" value="Acetyltransf_1"/>
    <property type="match status" value="1"/>
</dbReference>
<dbReference type="PROSITE" id="PS51186">
    <property type="entry name" value="GNAT"/>
    <property type="match status" value="1"/>
</dbReference>
<evidence type="ECO:0000259" key="3">
    <source>
        <dbReference type="PROSITE" id="PS51186"/>
    </source>
</evidence>
<accession>A0ABX2FJZ1</accession>
<keyword evidence="5" id="KW-1185">Reference proteome</keyword>
<comment type="caution">
    <text evidence="4">The sequence shown here is derived from an EMBL/GenBank/DDBJ whole genome shotgun (WGS) entry which is preliminary data.</text>
</comment>
<feature type="domain" description="N-acetyltransferase" evidence="3">
    <location>
        <begin position="13"/>
        <end position="181"/>
    </location>
</feature>
<evidence type="ECO:0000313" key="5">
    <source>
        <dbReference type="Proteomes" id="UP000779507"/>
    </source>
</evidence>
<name>A0ABX2FJZ1_9BACT</name>
<evidence type="ECO:0000256" key="2">
    <source>
        <dbReference type="ARBA" id="ARBA00023315"/>
    </source>
</evidence>
<evidence type="ECO:0000313" key="4">
    <source>
        <dbReference type="EMBL" id="NRT17429.1"/>
    </source>
</evidence>